<accession>A0ABQ9ETW7</accession>
<evidence type="ECO:0000313" key="1">
    <source>
        <dbReference type="EMBL" id="KAJ8308634.1"/>
    </source>
</evidence>
<proteinExistence type="predicted"/>
<dbReference type="Proteomes" id="UP001217089">
    <property type="component" value="Unassembled WGS sequence"/>
</dbReference>
<gene>
    <name evidence="1" type="ORF">KUTeg_013508</name>
</gene>
<keyword evidence="2" id="KW-1185">Reference proteome</keyword>
<comment type="caution">
    <text evidence="1">The sequence shown here is derived from an EMBL/GenBank/DDBJ whole genome shotgun (WGS) entry which is preliminary data.</text>
</comment>
<organism evidence="1 2">
    <name type="scientific">Tegillarca granosa</name>
    <name type="common">Malaysian cockle</name>
    <name type="synonym">Anadara granosa</name>
    <dbReference type="NCBI Taxonomy" id="220873"/>
    <lineage>
        <taxon>Eukaryota</taxon>
        <taxon>Metazoa</taxon>
        <taxon>Spiralia</taxon>
        <taxon>Lophotrochozoa</taxon>
        <taxon>Mollusca</taxon>
        <taxon>Bivalvia</taxon>
        <taxon>Autobranchia</taxon>
        <taxon>Pteriomorphia</taxon>
        <taxon>Arcoida</taxon>
        <taxon>Arcoidea</taxon>
        <taxon>Arcidae</taxon>
        <taxon>Tegillarca</taxon>
    </lineage>
</organism>
<name>A0ABQ9ETW7_TEGGR</name>
<evidence type="ECO:0000313" key="2">
    <source>
        <dbReference type="Proteomes" id="UP001217089"/>
    </source>
</evidence>
<protein>
    <submittedName>
        <fullName evidence="1">Uncharacterized protein</fullName>
    </submittedName>
</protein>
<reference evidence="1 2" key="1">
    <citation type="submission" date="2022-12" db="EMBL/GenBank/DDBJ databases">
        <title>Chromosome-level genome of Tegillarca granosa.</title>
        <authorList>
            <person name="Kim J."/>
        </authorList>
    </citation>
    <scope>NUCLEOTIDE SEQUENCE [LARGE SCALE GENOMIC DNA]</scope>
    <source>
        <strain evidence="1">Teg-2019</strain>
        <tissue evidence="1">Adductor muscle</tissue>
    </source>
</reference>
<sequence length="123" mass="14135">MDADRKLLAWEFASMTIENSKCSDSMIVNNRVDLLDKYNFLALPGTRKIRKSKQNGNNLMDKSRIYTYQTIRNIALSSKPNGMDIKYLEIIEQGCRKRDQTTDNLIAKVDAAKIALRLDTMDE</sequence>
<dbReference type="EMBL" id="JARBDR010000657">
    <property type="protein sequence ID" value="KAJ8308634.1"/>
    <property type="molecule type" value="Genomic_DNA"/>
</dbReference>